<dbReference type="PROSITE" id="PS00135">
    <property type="entry name" value="TRYPSIN_SER"/>
    <property type="match status" value="1"/>
</dbReference>
<dbReference type="PANTHER" id="PTHR24264">
    <property type="entry name" value="TRYPSIN-RELATED"/>
    <property type="match status" value="1"/>
</dbReference>
<keyword evidence="2" id="KW-0964">Secreted</keyword>
<dbReference type="InterPro" id="IPR043504">
    <property type="entry name" value="Peptidase_S1_PA_chymotrypsin"/>
</dbReference>
<dbReference type="GO" id="GO:0006508">
    <property type="term" value="P:proteolysis"/>
    <property type="evidence" value="ECO:0007669"/>
    <property type="project" value="UniProtKB-KW"/>
</dbReference>
<evidence type="ECO:0000256" key="5">
    <source>
        <dbReference type="ARBA" id="ARBA00022825"/>
    </source>
</evidence>
<evidence type="ECO:0000256" key="1">
    <source>
        <dbReference type="ARBA" id="ARBA00004613"/>
    </source>
</evidence>
<evidence type="ECO:0000256" key="2">
    <source>
        <dbReference type="ARBA" id="ARBA00022525"/>
    </source>
</evidence>
<evidence type="ECO:0000256" key="4">
    <source>
        <dbReference type="ARBA" id="ARBA00022801"/>
    </source>
</evidence>
<dbReference type="InterPro" id="IPR050127">
    <property type="entry name" value="Serine_Proteases_S1"/>
</dbReference>
<comment type="subcellular location">
    <subcellularLocation>
        <location evidence="1">Secreted</location>
    </subcellularLocation>
</comment>
<feature type="non-terminal residue" evidence="10">
    <location>
        <position position="1"/>
    </location>
</feature>
<keyword evidence="4 7" id="KW-0378">Hydrolase</keyword>
<dbReference type="SUPFAM" id="SSF50494">
    <property type="entry name" value="Trypsin-like serine proteases"/>
    <property type="match status" value="1"/>
</dbReference>
<dbReference type="Pfam" id="PF00089">
    <property type="entry name" value="Trypsin"/>
    <property type="match status" value="1"/>
</dbReference>
<reference evidence="10 11" key="1">
    <citation type="submission" date="2024-05" db="EMBL/GenBank/DDBJ databases">
        <authorList>
            <person name="Wallberg A."/>
        </authorList>
    </citation>
    <scope>NUCLEOTIDE SEQUENCE [LARGE SCALE GENOMIC DNA]</scope>
</reference>
<feature type="signal peptide" evidence="8">
    <location>
        <begin position="1"/>
        <end position="23"/>
    </location>
</feature>
<dbReference type="PRINTS" id="PR00722">
    <property type="entry name" value="CHYMOTRYPSIN"/>
</dbReference>
<protein>
    <recommendedName>
        <fullName evidence="9">Peptidase S1 domain-containing protein</fullName>
    </recommendedName>
</protein>
<dbReference type="CDD" id="cd00190">
    <property type="entry name" value="Tryp_SPc"/>
    <property type="match status" value="1"/>
</dbReference>
<dbReference type="Gene3D" id="2.40.10.10">
    <property type="entry name" value="Trypsin-like serine proteases"/>
    <property type="match status" value="1"/>
</dbReference>
<dbReference type="EMBL" id="CAXKWB010000879">
    <property type="protein sequence ID" value="CAL4062686.1"/>
    <property type="molecule type" value="Genomic_DNA"/>
</dbReference>
<evidence type="ECO:0000259" key="9">
    <source>
        <dbReference type="PROSITE" id="PS50240"/>
    </source>
</evidence>
<dbReference type="InterPro" id="IPR033116">
    <property type="entry name" value="TRYPSIN_SER"/>
</dbReference>
<dbReference type="SMART" id="SM00020">
    <property type="entry name" value="Tryp_SPc"/>
    <property type="match status" value="1"/>
</dbReference>
<proteinExistence type="predicted"/>
<keyword evidence="11" id="KW-1185">Reference proteome</keyword>
<keyword evidence="3 7" id="KW-0645">Protease</keyword>
<dbReference type="InterPro" id="IPR001314">
    <property type="entry name" value="Peptidase_S1A"/>
</dbReference>
<keyword evidence="6" id="KW-1015">Disulfide bond</keyword>
<evidence type="ECO:0000256" key="6">
    <source>
        <dbReference type="ARBA" id="ARBA00023157"/>
    </source>
</evidence>
<dbReference type="GO" id="GO:0004252">
    <property type="term" value="F:serine-type endopeptidase activity"/>
    <property type="evidence" value="ECO:0007669"/>
    <property type="project" value="InterPro"/>
</dbReference>
<dbReference type="FunFam" id="2.40.10.10:FF:000068">
    <property type="entry name" value="transmembrane protease serine 2"/>
    <property type="match status" value="1"/>
</dbReference>
<evidence type="ECO:0000256" key="3">
    <source>
        <dbReference type="ARBA" id="ARBA00022670"/>
    </source>
</evidence>
<dbReference type="PROSITE" id="PS50240">
    <property type="entry name" value="TRYPSIN_DOM"/>
    <property type="match status" value="1"/>
</dbReference>
<dbReference type="PROSITE" id="PS00134">
    <property type="entry name" value="TRYPSIN_HIS"/>
    <property type="match status" value="1"/>
</dbReference>
<dbReference type="AlphaFoldDB" id="A0AAV2PS73"/>
<evidence type="ECO:0000313" key="11">
    <source>
        <dbReference type="Proteomes" id="UP001497623"/>
    </source>
</evidence>
<evidence type="ECO:0000313" key="10">
    <source>
        <dbReference type="EMBL" id="CAL4062686.1"/>
    </source>
</evidence>
<feature type="domain" description="Peptidase S1" evidence="9">
    <location>
        <begin position="36"/>
        <end position="267"/>
    </location>
</feature>
<name>A0AAV2PS73_MEGNR</name>
<feature type="chain" id="PRO_5043371207" description="Peptidase S1 domain-containing protein" evidence="8">
    <location>
        <begin position="24"/>
        <end position="272"/>
    </location>
</feature>
<evidence type="ECO:0000256" key="7">
    <source>
        <dbReference type="RuleBase" id="RU363034"/>
    </source>
</evidence>
<accession>A0AAV2PS73</accession>
<evidence type="ECO:0000256" key="8">
    <source>
        <dbReference type="SAM" id="SignalP"/>
    </source>
</evidence>
<dbReference type="InterPro" id="IPR018114">
    <property type="entry name" value="TRYPSIN_HIS"/>
</dbReference>
<sequence length="272" mass="28890">SSCVAMRAFSWLVVAISSVICQAAPGQFVQRSSTRIIGGAEATAHAYPWQVGIWINGGSFCGGSLISDMWVLTAGHCTSSGDSFEIVMGAHRIHEEEASQVSMVSSEFIFHGGSNQGDMSLIKLPQPVSFNEYIKPVPLPTASECEQDEPFIGKSVTATGWGKFSDGSVLSDYLREVDLVTITEQVYRAKYGGAVRGDDSIYTDATGGHGICSGDSGGPLVYKNGGTTTLRGVVSIFGGSTGFCEGARYDGFAKVCKFLQWIHDNTGITIEP</sequence>
<dbReference type="InterPro" id="IPR009003">
    <property type="entry name" value="Peptidase_S1_PA"/>
</dbReference>
<organism evidence="10 11">
    <name type="scientific">Meganyctiphanes norvegica</name>
    <name type="common">Northern krill</name>
    <name type="synonym">Thysanopoda norvegica</name>
    <dbReference type="NCBI Taxonomy" id="48144"/>
    <lineage>
        <taxon>Eukaryota</taxon>
        <taxon>Metazoa</taxon>
        <taxon>Ecdysozoa</taxon>
        <taxon>Arthropoda</taxon>
        <taxon>Crustacea</taxon>
        <taxon>Multicrustacea</taxon>
        <taxon>Malacostraca</taxon>
        <taxon>Eumalacostraca</taxon>
        <taxon>Eucarida</taxon>
        <taxon>Euphausiacea</taxon>
        <taxon>Euphausiidae</taxon>
        <taxon>Meganyctiphanes</taxon>
    </lineage>
</organism>
<dbReference type="Proteomes" id="UP001497623">
    <property type="component" value="Unassembled WGS sequence"/>
</dbReference>
<keyword evidence="8" id="KW-0732">Signal</keyword>
<comment type="caution">
    <text evidence="10">The sequence shown here is derived from an EMBL/GenBank/DDBJ whole genome shotgun (WGS) entry which is preliminary data.</text>
</comment>
<dbReference type="InterPro" id="IPR001254">
    <property type="entry name" value="Trypsin_dom"/>
</dbReference>
<dbReference type="GO" id="GO:0005615">
    <property type="term" value="C:extracellular space"/>
    <property type="evidence" value="ECO:0007669"/>
    <property type="project" value="TreeGrafter"/>
</dbReference>
<gene>
    <name evidence="10" type="ORF">MNOR_LOCUS2764</name>
</gene>
<dbReference type="PANTHER" id="PTHR24264:SF65">
    <property type="entry name" value="SRCR DOMAIN-CONTAINING PROTEIN"/>
    <property type="match status" value="1"/>
</dbReference>
<keyword evidence="5 7" id="KW-0720">Serine protease</keyword>